<organism evidence="1 2">
    <name type="scientific">Auriscalpium vulgare</name>
    <dbReference type="NCBI Taxonomy" id="40419"/>
    <lineage>
        <taxon>Eukaryota</taxon>
        <taxon>Fungi</taxon>
        <taxon>Dikarya</taxon>
        <taxon>Basidiomycota</taxon>
        <taxon>Agaricomycotina</taxon>
        <taxon>Agaricomycetes</taxon>
        <taxon>Russulales</taxon>
        <taxon>Auriscalpiaceae</taxon>
        <taxon>Auriscalpium</taxon>
    </lineage>
</organism>
<name>A0ACB8RE28_9AGAM</name>
<reference evidence="1" key="2">
    <citation type="journal article" date="2022" name="New Phytol.">
        <title>Evolutionary transition to the ectomycorrhizal habit in the genomes of a hyperdiverse lineage of mushroom-forming fungi.</title>
        <authorList>
            <person name="Looney B."/>
            <person name="Miyauchi S."/>
            <person name="Morin E."/>
            <person name="Drula E."/>
            <person name="Courty P.E."/>
            <person name="Kohler A."/>
            <person name="Kuo A."/>
            <person name="LaButti K."/>
            <person name="Pangilinan J."/>
            <person name="Lipzen A."/>
            <person name="Riley R."/>
            <person name="Andreopoulos W."/>
            <person name="He G."/>
            <person name="Johnson J."/>
            <person name="Nolan M."/>
            <person name="Tritt A."/>
            <person name="Barry K.W."/>
            <person name="Grigoriev I.V."/>
            <person name="Nagy L.G."/>
            <person name="Hibbett D."/>
            <person name="Henrissat B."/>
            <person name="Matheny P.B."/>
            <person name="Labbe J."/>
            <person name="Martin F.M."/>
        </authorList>
    </citation>
    <scope>NUCLEOTIDE SEQUENCE</scope>
    <source>
        <strain evidence="1">FP105234-sp</strain>
    </source>
</reference>
<dbReference type="Proteomes" id="UP000814033">
    <property type="component" value="Unassembled WGS sequence"/>
</dbReference>
<protein>
    <submittedName>
        <fullName evidence="1">Uncharacterized protein</fullName>
    </submittedName>
</protein>
<reference evidence="1" key="1">
    <citation type="submission" date="2021-02" db="EMBL/GenBank/DDBJ databases">
        <authorList>
            <consortium name="DOE Joint Genome Institute"/>
            <person name="Ahrendt S."/>
            <person name="Looney B.P."/>
            <person name="Miyauchi S."/>
            <person name="Morin E."/>
            <person name="Drula E."/>
            <person name="Courty P.E."/>
            <person name="Chicoki N."/>
            <person name="Fauchery L."/>
            <person name="Kohler A."/>
            <person name="Kuo A."/>
            <person name="Labutti K."/>
            <person name="Pangilinan J."/>
            <person name="Lipzen A."/>
            <person name="Riley R."/>
            <person name="Andreopoulos W."/>
            <person name="He G."/>
            <person name="Johnson J."/>
            <person name="Barry K.W."/>
            <person name="Grigoriev I.V."/>
            <person name="Nagy L."/>
            <person name="Hibbett D."/>
            <person name="Henrissat B."/>
            <person name="Matheny P.B."/>
            <person name="Labbe J."/>
            <person name="Martin F."/>
        </authorList>
    </citation>
    <scope>NUCLEOTIDE SEQUENCE</scope>
    <source>
        <strain evidence="1">FP105234-sp</strain>
    </source>
</reference>
<proteinExistence type="predicted"/>
<accession>A0ACB8RE28</accession>
<comment type="caution">
    <text evidence="1">The sequence shown here is derived from an EMBL/GenBank/DDBJ whole genome shotgun (WGS) entry which is preliminary data.</text>
</comment>
<evidence type="ECO:0000313" key="1">
    <source>
        <dbReference type="EMBL" id="KAI0042262.1"/>
    </source>
</evidence>
<evidence type="ECO:0000313" key="2">
    <source>
        <dbReference type="Proteomes" id="UP000814033"/>
    </source>
</evidence>
<sequence length="426" mass="46569">MGNIRSRLLSPTRNQQSPQAQEKLPHSLQKGPSRVRHLPPESMRTASTLTLTGAACPSEHNAIDQTCQSQAAVVCIDVATDAITLQSTGEVRPPDPPPANQPETQTPPQLQPVLSSLSVTRDDVALLRLVSERADLSAADPAILTIALYNALGFSTTEFQPSSDFVIYLEYIEDKARYPSSSNRTHPAESLSAAAYSFLSRPAVHSPLLAPSTPRHLVPNRCSDWEVALQVYRVADLSKVNPTRLAQALYNSLGLKSFGPCPPPETVILLEFLDAQLSDPALHSRRAPAKSLVGAAYYFMFRRAARKGGLPHRDSLPHVKKAGAAKAEEILLRHLDMHPDLREADPGLLAAALYQTIGVRTDPRPVSPDPESVVRAEFLDDQRHYNPDRAVQANSLVDAAYNYLRRRCVETPIAAEGHPGARVWPI</sequence>
<dbReference type="EMBL" id="MU276075">
    <property type="protein sequence ID" value="KAI0042262.1"/>
    <property type="molecule type" value="Genomic_DNA"/>
</dbReference>
<keyword evidence="2" id="KW-1185">Reference proteome</keyword>
<gene>
    <name evidence="1" type="ORF">FA95DRAFT_1610324</name>
</gene>